<evidence type="ECO:0000313" key="9">
    <source>
        <dbReference type="Proteomes" id="UP001412239"/>
    </source>
</evidence>
<dbReference type="EMBL" id="LN891165">
    <property type="protein sequence ID" value="CUS07893.1"/>
    <property type="molecule type" value="Genomic_DNA"/>
</dbReference>
<evidence type="ECO:0000256" key="3">
    <source>
        <dbReference type="ARBA" id="ARBA00022989"/>
    </source>
</evidence>
<feature type="domain" description="Fatty acid hydroxylase" evidence="7">
    <location>
        <begin position="148"/>
        <end position="278"/>
    </location>
</feature>
<dbReference type="GO" id="GO:0016491">
    <property type="term" value="F:oxidoreductase activity"/>
    <property type="evidence" value="ECO:0007669"/>
    <property type="project" value="InterPro"/>
</dbReference>
<name>A0A292PN36_9PEZI</name>
<comment type="subcellular location">
    <subcellularLocation>
        <location evidence="1">Membrane</location>
    </subcellularLocation>
</comment>
<dbReference type="GO" id="GO:0016020">
    <property type="term" value="C:membrane"/>
    <property type="evidence" value="ECO:0007669"/>
    <property type="project" value="UniProtKB-SubCell"/>
</dbReference>
<organism evidence="8 9">
    <name type="scientific">Tuber aestivum</name>
    <name type="common">summer truffle</name>
    <dbReference type="NCBI Taxonomy" id="59557"/>
    <lineage>
        <taxon>Eukaryota</taxon>
        <taxon>Fungi</taxon>
        <taxon>Dikarya</taxon>
        <taxon>Ascomycota</taxon>
        <taxon>Pezizomycotina</taxon>
        <taxon>Pezizomycetes</taxon>
        <taxon>Pezizales</taxon>
        <taxon>Tuberaceae</taxon>
        <taxon>Tuber</taxon>
    </lineage>
</organism>
<dbReference type="GO" id="GO:0005506">
    <property type="term" value="F:iron ion binding"/>
    <property type="evidence" value="ECO:0007669"/>
    <property type="project" value="InterPro"/>
</dbReference>
<dbReference type="AlphaFoldDB" id="A0A292PN36"/>
<evidence type="ECO:0000259" key="7">
    <source>
        <dbReference type="Pfam" id="PF04116"/>
    </source>
</evidence>
<keyword evidence="2 6" id="KW-0812">Transmembrane</keyword>
<sequence>MLDAILTISGLTILYSTALNSWSTSLNLLFFYITWSTLLLAHSPLRIELFGTLISRLIFFWLPTLFFYLIDTGLPSITSGWKTHPGTSARFDWRAGKVFTVAMGNMLLGVGIQGVVEWTLVEVVGWKSAVRVSSGIPLPGGIAWDLVRGLALREILQYYLHCYVLHSASGMHVRWQHAGPTPPPLWPAMAHYDHPLPYLLNRFVPVYAPAAFFRFHALTYFAFITLVSLEEAFTHSGYEKLFFSGLLSGAAKRTAEHFASGGSGGYSTWWVLDWIHGTTVSARGGKKGRKQVSEGVTEKT</sequence>
<evidence type="ECO:0000256" key="1">
    <source>
        <dbReference type="ARBA" id="ARBA00004370"/>
    </source>
</evidence>
<evidence type="ECO:0000256" key="5">
    <source>
        <dbReference type="SAM" id="MobiDB-lite"/>
    </source>
</evidence>
<dbReference type="Proteomes" id="UP001412239">
    <property type="component" value="Unassembled WGS sequence"/>
</dbReference>
<reference evidence="8" key="1">
    <citation type="submission" date="2015-10" db="EMBL/GenBank/DDBJ databases">
        <authorList>
            <person name="Regsiter A."/>
            <person name="william w."/>
        </authorList>
    </citation>
    <scope>NUCLEOTIDE SEQUENCE</scope>
    <source>
        <strain evidence="8">Montdore</strain>
    </source>
</reference>
<accession>A0A292PN36</accession>
<keyword evidence="3 6" id="KW-1133">Transmembrane helix</keyword>
<dbReference type="InterPro" id="IPR050307">
    <property type="entry name" value="Sterol_Desaturase_Related"/>
</dbReference>
<evidence type="ECO:0000256" key="6">
    <source>
        <dbReference type="SAM" id="Phobius"/>
    </source>
</evidence>
<dbReference type="Pfam" id="PF04116">
    <property type="entry name" value="FA_hydroxylase"/>
    <property type="match status" value="1"/>
</dbReference>
<dbReference type="GO" id="GO:0008610">
    <property type="term" value="P:lipid biosynthetic process"/>
    <property type="evidence" value="ECO:0007669"/>
    <property type="project" value="InterPro"/>
</dbReference>
<protein>
    <recommendedName>
        <fullName evidence="7">Fatty acid hydroxylase domain-containing protein</fullName>
    </recommendedName>
</protein>
<evidence type="ECO:0000256" key="2">
    <source>
        <dbReference type="ARBA" id="ARBA00022692"/>
    </source>
</evidence>
<keyword evidence="9" id="KW-1185">Reference proteome</keyword>
<evidence type="ECO:0000313" key="8">
    <source>
        <dbReference type="EMBL" id="CUS07893.1"/>
    </source>
</evidence>
<keyword evidence="4 6" id="KW-0472">Membrane</keyword>
<feature type="region of interest" description="Disordered" evidence="5">
    <location>
        <begin position="281"/>
        <end position="300"/>
    </location>
</feature>
<feature type="transmembrane region" description="Helical" evidence="6">
    <location>
        <begin position="28"/>
        <end position="45"/>
    </location>
</feature>
<feature type="transmembrane region" description="Helical" evidence="6">
    <location>
        <begin position="57"/>
        <end position="78"/>
    </location>
</feature>
<gene>
    <name evidence="8" type="ORF">GSTUAT00008014001</name>
</gene>
<proteinExistence type="predicted"/>
<dbReference type="PANTHER" id="PTHR11863">
    <property type="entry name" value="STEROL DESATURASE"/>
    <property type="match status" value="1"/>
</dbReference>
<evidence type="ECO:0000256" key="4">
    <source>
        <dbReference type="ARBA" id="ARBA00023136"/>
    </source>
</evidence>
<dbReference type="InterPro" id="IPR006694">
    <property type="entry name" value="Fatty_acid_hydroxylase"/>
</dbReference>
<feature type="transmembrane region" description="Helical" evidence="6">
    <location>
        <begin position="98"/>
        <end position="121"/>
    </location>
</feature>